<evidence type="ECO:0000313" key="2">
    <source>
        <dbReference type="Proteomes" id="UP000006643"/>
    </source>
</evidence>
<dbReference type="VEuPathDB" id="FungiDB:PITG_03191"/>
<dbReference type="OrthoDB" id="309807at2759"/>
<reference evidence="2" key="1">
    <citation type="journal article" date="2009" name="Nature">
        <title>Genome sequence and analysis of the Irish potato famine pathogen Phytophthora infestans.</title>
        <authorList>
            <consortium name="The Broad Institute Genome Sequencing Platform"/>
            <person name="Haas B.J."/>
            <person name="Kamoun S."/>
            <person name="Zody M.C."/>
            <person name="Jiang R.H."/>
            <person name="Handsaker R.E."/>
            <person name="Cano L.M."/>
            <person name="Grabherr M."/>
            <person name="Kodira C.D."/>
            <person name="Raffaele S."/>
            <person name="Torto-Alalibo T."/>
            <person name="Bozkurt T.O."/>
            <person name="Ah-Fong A.M."/>
            <person name="Alvarado L."/>
            <person name="Anderson V.L."/>
            <person name="Armstrong M.R."/>
            <person name="Avrova A."/>
            <person name="Baxter L."/>
            <person name="Beynon J."/>
            <person name="Boevink P.C."/>
            <person name="Bollmann S.R."/>
            <person name="Bos J.I."/>
            <person name="Bulone V."/>
            <person name="Cai G."/>
            <person name="Cakir C."/>
            <person name="Carrington J.C."/>
            <person name="Chawner M."/>
            <person name="Conti L."/>
            <person name="Costanzo S."/>
            <person name="Ewan R."/>
            <person name="Fahlgren N."/>
            <person name="Fischbach M.A."/>
            <person name="Fugelstad J."/>
            <person name="Gilroy E.M."/>
            <person name="Gnerre S."/>
            <person name="Green P.J."/>
            <person name="Grenville-Briggs L.J."/>
            <person name="Griffith J."/>
            <person name="Grunwald N.J."/>
            <person name="Horn K."/>
            <person name="Horner N.R."/>
            <person name="Hu C.H."/>
            <person name="Huitema E."/>
            <person name="Jeong D.H."/>
            <person name="Jones A.M."/>
            <person name="Jones J.D."/>
            <person name="Jones R.W."/>
            <person name="Karlsson E.K."/>
            <person name="Kunjeti S.G."/>
            <person name="Lamour K."/>
            <person name="Liu Z."/>
            <person name="Ma L."/>
            <person name="Maclean D."/>
            <person name="Chibucos M.C."/>
            <person name="McDonald H."/>
            <person name="McWalters J."/>
            <person name="Meijer H.J."/>
            <person name="Morgan W."/>
            <person name="Morris P.F."/>
            <person name="Munro C.A."/>
            <person name="O'Neill K."/>
            <person name="Ospina-Giraldo M."/>
            <person name="Pinzon A."/>
            <person name="Pritchard L."/>
            <person name="Ramsahoye B."/>
            <person name="Ren Q."/>
            <person name="Restrepo S."/>
            <person name="Roy S."/>
            <person name="Sadanandom A."/>
            <person name="Savidor A."/>
            <person name="Schornack S."/>
            <person name="Schwartz D.C."/>
            <person name="Schumann U.D."/>
            <person name="Schwessinger B."/>
            <person name="Seyer L."/>
            <person name="Sharpe T."/>
            <person name="Silvar C."/>
            <person name="Song J."/>
            <person name="Studholme D.J."/>
            <person name="Sykes S."/>
            <person name="Thines M."/>
            <person name="van de Vondervoort P.J."/>
            <person name="Phuntumart V."/>
            <person name="Wawra S."/>
            <person name="Weide R."/>
            <person name="Win J."/>
            <person name="Young C."/>
            <person name="Zhou S."/>
            <person name="Fry W."/>
            <person name="Meyers B.C."/>
            <person name="van West P."/>
            <person name="Ristaino J."/>
            <person name="Govers F."/>
            <person name="Birch P.R."/>
            <person name="Whisson S.C."/>
            <person name="Judelson H.S."/>
            <person name="Nusbaum C."/>
        </authorList>
    </citation>
    <scope>NUCLEOTIDE SEQUENCE [LARGE SCALE GENOMIC DNA]</scope>
    <source>
        <strain evidence="2">T30-4</strain>
    </source>
</reference>
<dbReference type="GeneID" id="9464600"/>
<dbReference type="InParanoid" id="D0MZL4"/>
<proteinExistence type="predicted"/>
<accession>D0MZL4</accession>
<name>D0MZL4_PHYIT</name>
<dbReference type="eggNOG" id="ENOG502RA0J">
    <property type="taxonomic scope" value="Eukaryota"/>
</dbReference>
<keyword evidence="2" id="KW-1185">Reference proteome</keyword>
<dbReference type="KEGG" id="pif:PITG_03191"/>
<dbReference type="AlphaFoldDB" id="D0MZL4"/>
<dbReference type="Proteomes" id="UP000006643">
    <property type="component" value="Unassembled WGS sequence"/>
</dbReference>
<sequence length="121" mass="13874">MTPALYDSVITEEWVNLHLETCGAFLLPVNGGPLGRAGMDRYSLYRMGMPKDLVDRLYRALYVYTNGFHNIINEIAAHCPPRFEKHVSSNAWLTFLLLLEQCENGKYEMAMLNFKQAAEKE</sequence>
<organism evidence="1 2">
    <name type="scientific">Phytophthora infestans (strain T30-4)</name>
    <name type="common">Potato late blight agent</name>
    <dbReference type="NCBI Taxonomy" id="403677"/>
    <lineage>
        <taxon>Eukaryota</taxon>
        <taxon>Sar</taxon>
        <taxon>Stramenopiles</taxon>
        <taxon>Oomycota</taxon>
        <taxon>Peronosporomycetes</taxon>
        <taxon>Peronosporales</taxon>
        <taxon>Peronosporaceae</taxon>
        <taxon>Phytophthora</taxon>
    </lineage>
</organism>
<protein>
    <submittedName>
        <fullName evidence="1">Uncharacterized protein</fullName>
    </submittedName>
</protein>
<dbReference type="HOGENOM" id="CLU_2042655_0_0_1"/>
<gene>
    <name evidence="1" type="ORF">PITG_03191</name>
</gene>
<dbReference type="EMBL" id="DS028121">
    <property type="protein sequence ID" value="EEY65677.1"/>
    <property type="molecule type" value="Genomic_DNA"/>
</dbReference>
<dbReference type="RefSeq" id="XP_002906276.1">
    <property type="nucleotide sequence ID" value="XM_002906230.1"/>
</dbReference>
<evidence type="ECO:0000313" key="1">
    <source>
        <dbReference type="EMBL" id="EEY65677.1"/>
    </source>
</evidence>